<reference evidence="1 2" key="1">
    <citation type="submission" date="2016-04" db="EMBL/GenBank/DDBJ databases">
        <authorList>
            <person name="Evans L.H."/>
            <person name="Alamgir A."/>
            <person name="Owens N."/>
            <person name="Weber N.D."/>
            <person name="Virtaneva K."/>
            <person name="Barbian K."/>
            <person name="Babar A."/>
            <person name="Rosenke K."/>
        </authorList>
    </citation>
    <scope>NUCLEOTIDE SEQUENCE [LARGE SCALE GENOMIC DNA]</scope>
    <source>
        <strain evidence="1 2">IFM 0406</strain>
    </source>
</reference>
<dbReference type="Proteomes" id="UP000076512">
    <property type="component" value="Unassembled WGS sequence"/>
</dbReference>
<gene>
    <name evidence="1" type="ORF">AWN90_41285</name>
</gene>
<keyword evidence="2" id="KW-1185">Reference proteome</keyword>
<dbReference type="STRING" id="455432.AWN90_41285"/>
<proteinExistence type="predicted"/>
<dbReference type="AlphaFoldDB" id="A0A164K2H4"/>
<comment type="caution">
    <text evidence="1">The sequence shown here is derived from an EMBL/GenBank/DDBJ whole genome shotgun (WGS) entry which is preliminary data.</text>
</comment>
<protein>
    <submittedName>
        <fullName evidence="1">Uncharacterized protein</fullName>
    </submittedName>
</protein>
<sequence length="138" mass="14666">MTLTVTGDDLITKVRETAAAAPAFVYKHSECVNVERDSTGTLAGSCLIGKAVVALGIDPQAIFDRHNGDDAVTLMVTLGICHTRSEAAWLDRAQYEQDNGLGWGLAVKSADLFCPEIAGLSDAEQHALQAELVAARPR</sequence>
<dbReference type="EMBL" id="LWGR01000013">
    <property type="protein sequence ID" value="KZM70961.1"/>
    <property type="molecule type" value="Genomic_DNA"/>
</dbReference>
<organism evidence="1 2">
    <name type="scientific">Nocardia terpenica</name>
    <dbReference type="NCBI Taxonomy" id="455432"/>
    <lineage>
        <taxon>Bacteria</taxon>
        <taxon>Bacillati</taxon>
        <taxon>Actinomycetota</taxon>
        <taxon>Actinomycetes</taxon>
        <taxon>Mycobacteriales</taxon>
        <taxon>Nocardiaceae</taxon>
        <taxon>Nocardia</taxon>
    </lineage>
</organism>
<evidence type="ECO:0000313" key="2">
    <source>
        <dbReference type="Proteomes" id="UP000076512"/>
    </source>
</evidence>
<evidence type="ECO:0000313" key="1">
    <source>
        <dbReference type="EMBL" id="KZM70961.1"/>
    </source>
</evidence>
<name>A0A164K2H4_9NOCA</name>
<accession>A0A164K2H4</accession>
<dbReference type="RefSeq" id="WP_067594875.1">
    <property type="nucleotide sequence ID" value="NZ_JABMCZ010000003.1"/>
</dbReference>